<protein>
    <submittedName>
        <fullName evidence="2">Uncharacterized protein</fullName>
    </submittedName>
</protein>
<name>A0A6A6RFD4_9PEZI</name>
<evidence type="ECO:0000313" key="3">
    <source>
        <dbReference type="Proteomes" id="UP000799750"/>
    </source>
</evidence>
<accession>A0A6A6RFD4</accession>
<dbReference type="Proteomes" id="UP000799750">
    <property type="component" value="Unassembled WGS sequence"/>
</dbReference>
<dbReference type="OrthoDB" id="10353830at2759"/>
<organism evidence="2 3">
    <name type="scientific">Lophium mytilinum</name>
    <dbReference type="NCBI Taxonomy" id="390894"/>
    <lineage>
        <taxon>Eukaryota</taxon>
        <taxon>Fungi</taxon>
        <taxon>Dikarya</taxon>
        <taxon>Ascomycota</taxon>
        <taxon>Pezizomycotina</taxon>
        <taxon>Dothideomycetes</taxon>
        <taxon>Pleosporomycetidae</taxon>
        <taxon>Mytilinidiales</taxon>
        <taxon>Mytilinidiaceae</taxon>
        <taxon>Lophium</taxon>
    </lineage>
</organism>
<evidence type="ECO:0000256" key="1">
    <source>
        <dbReference type="SAM" id="MobiDB-lite"/>
    </source>
</evidence>
<dbReference type="EMBL" id="MU004181">
    <property type="protein sequence ID" value="KAF2502460.1"/>
    <property type="molecule type" value="Genomic_DNA"/>
</dbReference>
<keyword evidence="3" id="KW-1185">Reference proteome</keyword>
<sequence length="199" mass="22697">MTFQKVQRHTHRMDCGHTINTKIADLPCGTNCRCPGSEEAGDRPFLCTACLETEYLTGYFAIRARFRLEYPTSVWPIIDEIKVGAILRLCAQLEQVILHRVPGLREGVGDIGTFLAQLLTEDHLAQLLTKDQHVEEPTSGEPENERSASHEPEYERYEVWITEYLEWVEAVVEGRNIDPDLEELIIELATEVEQANSRT</sequence>
<evidence type="ECO:0000313" key="2">
    <source>
        <dbReference type="EMBL" id="KAF2502460.1"/>
    </source>
</evidence>
<gene>
    <name evidence="2" type="ORF">BU16DRAFT_9483</name>
</gene>
<reference evidence="2" key="1">
    <citation type="journal article" date="2020" name="Stud. Mycol.">
        <title>101 Dothideomycetes genomes: a test case for predicting lifestyles and emergence of pathogens.</title>
        <authorList>
            <person name="Haridas S."/>
            <person name="Albert R."/>
            <person name="Binder M."/>
            <person name="Bloem J."/>
            <person name="Labutti K."/>
            <person name="Salamov A."/>
            <person name="Andreopoulos B."/>
            <person name="Baker S."/>
            <person name="Barry K."/>
            <person name="Bills G."/>
            <person name="Bluhm B."/>
            <person name="Cannon C."/>
            <person name="Castanera R."/>
            <person name="Culley D."/>
            <person name="Daum C."/>
            <person name="Ezra D."/>
            <person name="Gonzalez J."/>
            <person name="Henrissat B."/>
            <person name="Kuo A."/>
            <person name="Liang C."/>
            <person name="Lipzen A."/>
            <person name="Lutzoni F."/>
            <person name="Magnuson J."/>
            <person name="Mondo S."/>
            <person name="Nolan M."/>
            <person name="Ohm R."/>
            <person name="Pangilinan J."/>
            <person name="Park H.-J."/>
            <person name="Ramirez L."/>
            <person name="Alfaro M."/>
            <person name="Sun H."/>
            <person name="Tritt A."/>
            <person name="Yoshinaga Y."/>
            <person name="Zwiers L.-H."/>
            <person name="Turgeon B."/>
            <person name="Goodwin S."/>
            <person name="Spatafora J."/>
            <person name="Crous P."/>
            <person name="Grigoriev I."/>
        </authorList>
    </citation>
    <scope>NUCLEOTIDE SEQUENCE</scope>
    <source>
        <strain evidence="2">CBS 269.34</strain>
    </source>
</reference>
<proteinExistence type="predicted"/>
<feature type="region of interest" description="Disordered" evidence="1">
    <location>
        <begin position="133"/>
        <end position="152"/>
    </location>
</feature>
<feature type="compositionally biased region" description="Basic and acidic residues" evidence="1">
    <location>
        <begin position="143"/>
        <end position="152"/>
    </location>
</feature>
<dbReference type="AlphaFoldDB" id="A0A6A6RFD4"/>